<reference evidence="1 2" key="1">
    <citation type="submission" date="2012-12" db="EMBL/GenBank/DDBJ databases">
        <title>The Genome Sequence of Bacillus cereus VD196.</title>
        <authorList>
            <consortium name="The Broad Institute Genome Sequencing Platform"/>
            <consortium name="The Broad Institute Genome Sequencing Center for Infectious Disease"/>
            <person name="Feldgarden M."/>
            <person name="Van der Auwera G.A."/>
            <person name="Mahillon J."/>
            <person name="Duprez V."/>
            <person name="Timmery S."/>
            <person name="Mattelet C."/>
            <person name="Dierick K."/>
            <person name="Sun M."/>
            <person name="Yu Z."/>
            <person name="Zhu L."/>
            <person name="Hu X."/>
            <person name="Shank E.B."/>
            <person name="Swiecicka I."/>
            <person name="Hansen B.M."/>
            <person name="Andrup L."/>
            <person name="Walker B."/>
            <person name="Young S.K."/>
            <person name="Zeng Q."/>
            <person name="Gargeya S."/>
            <person name="Fitzgerald M."/>
            <person name="Haas B."/>
            <person name="Abouelleil A."/>
            <person name="Alvarado L."/>
            <person name="Arachchi H.M."/>
            <person name="Berlin A.M."/>
            <person name="Chapman S.B."/>
            <person name="Dewar J."/>
            <person name="Goldberg J."/>
            <person name="Griggs A."/>
            <person name="Gujja S."/>
            <person name="Hansen M."/>
            <person name="Howarth C."/>
            <person name="Imamovic A."/>
            <person name="Larimer J."/>
            <person name="McCowan C."/>
            <person name="Murphy C."/>
            <person name="Neiman D."/>
            <person name="Pearson M."/>
            <person name="Priest M."/>
            <person name="Roberts A."/>
            <person name="Saif S."/>
            <person name="Shea T."/>
            <person name="Sisk P."/>
            <person name="Sykes S."/>
            <person name="Wortman J."/>
            <person name="Nusbaum C."/>
            <person name="Birren B."/>
        </authorList>
    </citation>
    <scope>NUCLEOTIDE SEQUENCE [LARGE SCALE GENOMIC DNA]</scope>
    <source>
        <strain evidence="1 2">VD196</strain>
    </source>
</reference>
<proteinExistence type="predicted"/>
<dbReference type="Proteomes" id="UP000014023">
    <property type="component" value="Unassembled WGS sequence"/>
</dbReference>
<evidence type="ECO:0000313" key="2">
    <source>
        <dbReference type="Proteomes" id="UP000014023"/>
    </source>
</evidence>
<organism evidence="1 2">
    <name type="scientific">Bacillus cereus VD196</name>
    <dbReference type="NCBI Taxonomy" id="1053243"/>
    <lineage>
        <taxon>Bacteria</taxon>
        <taxon>Bacillati</taxon>
        <taxon>Bacillota</taxon>
        <taxon>Bacilli</taxon>
        <taxon>Bacillales</taxon>
        <taxon>Bacillaceae</taxon>
        <taxon>Bacillus</taxon>
        <taxon>Bacillus cereus group</taxon>
    </lineage>
</organism>
<dbReference type="RefSeq" id="WP_013141855.1">
    <property type="nucleotide sequence ID" value="NZ_KB976254.1"/>
</dbReference>
<protein>
    <submittedName>
        <fullName evidence="1">Uncharacterized protein</fullName>
    </submittedName>
</protein>
<sequence length="44" mass="4741">MKKVIISLTGIMTALTLTFGVLDSKDTHETIYTVKQMSDGHTGG</sequence>
<evidence type="ECO:0000313" key="1">
    <source>
        <dbReference type="EMBL" id="EOO69709.1"/>
    </source>
</evidence>
<comment type="caution">
    <text evidence="1">The sequence shown here is derived from an EMBL/GenBank/DDBJ whole genome shotgun (WGS) entry which is preliminary data.</text>
</comment>
<accession>A0A9W5VB28</accession>
<gene>
    <name evidence="1" type="ORF">IKE_00541</name>
</gene>
<dbReference type="AlphaFoldDB" id="A0A9W5VB28"/>
<dbReference type="EMBL" id="AHFL01000005">
    <property type="protein sequence ID" value="EOO69709.1"/>
    <property type="molecule type" value="Genomic_DNA"/>
</dbReference>
<name>A0A9W5VB28_BACCE</name>